<sequence length="98" mass="11310">MKSLVFKTAWQIASNFGTFAEALKHAWELIKLKFAMMKGVVEFSYRKVDGSIRTAVGTLQMPHVNYEYKGKPSTNKTLAYYDLEQGAFRCFKIENLIY</sequence>
<dbReference type="InterPro" id="IPR024401">
    <property type="entry name" value="WYL_prot"/>
</dbReference>
<accession>A0ABV8PGL2</accession>
<evidence type="ECO:0000313" key="2">
    <source>
        <dbReference type="Proteomes" id="UP001595789"/>
    </source>
</evidence>
<gene>
    <name evidence="1" type="ORF">ACFOWA_20025</name>
</gene>
<evidence type="ECO:0000313" key="1">
    <source>
        <dbReference type="EMBL" id="MFC4213492.1"/>
    </source>
</evidence>
<dbReference type="RefSeq" id="WP_378988746.1">
    <property type="nucleotide sequence ID" value="NZ_JBHSBW010000016.1"/>
</dbReference>
<organism evidence="1 2">
    <name type="scientific">Pedobacter lithocola</name>
    <dbReference type="NCBI Taxonomy" id="1908239"/>
    <lineage>
        <taxon>Bacteria</taxon>
        <taxon>Pseudomonadati</taxon>
        <taxon>Bacteroidota</taxon>
        <taxon>Sphingobacteriia</taxon>
        <taxon>Sphingobacteriales</taxon>
        <taxon>Sphingobacteriaceae</taxon>
        <taxon>Pedobacter</taxon>
    </lineage>
</organism>
<name>A0ABV8PGL2_9SPHI</name>
<dbReference type="EMBL" id="JBHSBW010000016">
    <property type="protein sequence ID" value="MFC4213492.1"/>
    <property type="molecule type" value="Genomic_DNA"/>
</dbReference>
<reference evidence="2" key="1">
    <citation type="journal article" date="2019" name="Int. J. Syst. Evol. Microbiol.">
        <title>The Global Catalogue of Microorganisms (GCM) 10K type strain sequencing project: providing services to taxonomists for standard genome sequencing and annotation.</title>
        <authorList>
            <consortium name="The Broad Institute Genomics Platform"/>
            <consortium name="The Broad Institute Genome Sequencing Center for Infectious Disease"/>
            <person name="Wu L."/>
            <person name="Ma J."/>
        </authorList>
    </citation>
    <scope>NUCLEOTIDE SEQUENCE [LARGE SCALE GENOMIC DNA]</scope>
    <source>
        <strain evidence="2">CCM 8691</strain>
    </source>
</reference>
<proteinExistence type="predicted"/>
<dbReference type="Pfam" id="PF10902">
    <property type="entry name" value="WYL_2"/>
    <property type="match status" value="1"/>
</dbReference>
<dbReference type="Proteomes" id="UP001595789">
    <property type="component" value="Unassembled WGS sequence"/>
</dbReference>
<protein>
    <submittedName>
        <fullName evidence="1">SH3 beta-barrel fold-containing protein</fullName>
    </submittedName>
</protein>
<comment type="caution">
    <text evidence="1">The sequence shown here is derived from an EMBL/GenBank/DDBJ whole genome shotgun (WGS) entry which is preliminary data.</text>
</comment>
<keyword evidence="2" id="KW-1185">Reference proteome</keyword>